<dbReference type="RefSeq" id="WP_186772116.1">
    <property type="nucleotide sequence ID" value="NZ_JACOMF010000027.1"/>
</dbReference>
<reference evidence="3" key="1">
    <citation type="submission" date="2020-08" db="EMBL/GenBank/DDBJ databases">
        <authorList>
            <person name="Hu Y."/>
            <person name="Nguyen S.V."/>
            <person name="Li F."/>
            <person name="Fanning S."/>
        </authorList>
    </citation>
    <scope>NUCLEOTIDE SEQUENCE</scope>
    <source>
        <strain evidence="3">SYSU D8009</strain>
    </source>
</reference>
<proteinExistence type="predicted"/>
<evidence type="ECO:0000256" key="2">
    <source>
        <dbReference type="SAM" id="Phobius"/>
    </source>
</evidence>
<feature type="transmembrane region" description="Helical" evidence="2">
    <location>
        <begin position="31"/>
        <end position="49"/>
    </location>
</feature>
<keyword evidence="4" id="KW-1185">Reference proteome</keyword>
<comment type="caution">
    <text evidence="3">The sequence shown here is derived from an EMBL/GenBank/DDBJ whole genome shotgun (WGS) entry which is preliminary data.</text>
</comment>
<sequence length="62" mass="6540">MPEGSIRATQAPAAATEAEPPPRRRRWLRPALMLGGVLAVAIGAGVLWLHGGRYAGTDDAYV</sequence>
<feature type="compositionally biased region" description="Low complexity" evidence="1">
    <location>
        <begin position="7"/>
        <end position="18"/>
    </location>
</feature>
<gene>
    <name evidence="3" type="ORF">H7965_18765</name>
</gene>
<keyword evidence="2" id="KW-0472">Membrane</keyword>
<accession>A0A9X0R0D3</accession>
<feature type="region of interest" description="Disordered" evidence="1">
    <location>
        <begin position="1"/>
        <end position="22"/>
    </location>
</feature>
<protein>
    <submittedName>
        <fullName evidence="3">Uncharacterized protein</fullName>
    </submittedName>
</protein>
<name>A0A9X0R0D3_9PROT</name>
<evidence type="ECO:0000256" key="1">
    <source>
        <dbReference type="SAM" id="MobiDB-lite"/>
    </source>
</evidence>
<keyword evidence="2" id="KW-0812">Transmembrane</keyword>
<evidence type="ECO:0000313" key="4">
    <source>
        <dbReference type="Proteomes" id="UP000600101"/>
    </source>
</evidence>
<dbReference type="Proteomes" id="UP000600101">
    <property type="component" value="Unassembled WGS sequence"/>
</dbReference>
<dbReference type="AlphaFoldDB" id="A0A9X0R0D3"/>
<keyword evidence="2" id="KW-1133">Transmembrane helix</keyword>
<organism evidence="3 4">
    <name type="scientific">Siccirubricoccus deserti</name>
    <dbReference type="NCBI Taxonomy" id="2013562"/>
    <lineage>
        <taxon>Bacteria</taxon>
        <taxon>Pseudomonadati</taxon>
        <taxon>Pseudomonadota</taxon>
        <taxon>Alphaproteobacteria</taxon>
        <taxon>Acetobacterales</taxon>
        <taxon>Roseomonadaceae</taxon>
        <taxon>Siccirubricoccus</taxon>
    </lineage>
</organism>
<evidence type="ECO:0000313" key="3">
    <source>
        <dbReference type="EMBL" id="MBC4017354.1"/>
    </source>
</evidence>
<dbReference type="EMBL" id="JACOMF010000027">
    <property type="protein sequence ID" value="MBC4017354.1"/>
    <property type="molecule type" value="Genomic_DNA"/>
</dbReference>